<feature type="transmembrane region" description="Helical" evidence="6">
    <location>
        <begin position="82"/>
        <end position="103"/>
    </location>
</feature>
<evidence type="ECO:0000256" key="5">
    <source>
        <dbReference type="ARBA" id="ARBA00023136"/>
    </source>
</evidence>
<keyword evidence="2" id="KW-1003">Cell membrane</keyword>
<proteinExistence type="predicted"/>
<protein>
    <submittedName>
        <fullName evidence="7">F0F1 ATP synthase subunit I</fullName>
    </submittedName>
</protein>
<dbReference type="GO" id="GO:0005886">
    <property type="term" value="C:plasma membrane"/>
    <property type="evidence" value="ECO:0007669"/>
    <property type="project" value="UniProtKB-SubCell"/>
</dbReference>
<dbReference type="InterPro" id="IPR005598">
    <property type="entry name" value="ATP_synth_I"/>
</dbReference>
<reference evidence="7 8" key="1">
    <citation type="submission" date="2018-07" db="EMBL/GenBank/DDBJ databases">
        <title>Motiliproteus coralliicola sp. nov., a bacterium isolated from Coral.</title>
        <authorList>
            <person name="Wang G."/>
        </authorList>
    </citation>
    <scope>NUCLEOTIDE SEQUENCE [LARGE SCALE GENOMIC DNA]</scope>
    <source>
        <strain evidence="7 8">C34</strain>
    </source>
</reference>
<name>A0A369WAI7_9GAMM</name>
<evidence type="ECO:0000313" key="8">
    <source>
        <dbReference type="Proteomes" id="UP000253769"/>
    </source>
</evidence>
<evidence type="ECO:0000256" key="4">
    <source>
        <dbReference type="ARBA" id="ARBA00022989"/>
    </source>
</evidence>
<feature type="transmembrane region" description="Helical" evidence="6">
    <location>
        <begin position="123"/>
        <end position="140"/>
    </location>
</feature>
<dbReference type="EMBL" id="QQOH01000004">
    <property type="protein sequence ID" value="RDE18822.1"/>
    <property type="molecule type" value="Genomic_DNA"/>
</dbReference>
<organism evidence="7 8">
    <name type="scientific">Motiliproteus coralliicola</name>
    <dbReference type="NCBI Taxonomy" id="2283196"/>
    <lineage>
        <taxon>Bacteria</taxon>
        <taxon>Pseudomonadati</taxon>
        <taxon>Pseudomonadota</taxon>
        <taxon>Gammaproteobacteria</taxon>
        <taxon>Oceanospirillales</taxon>
        <taxon>Oceanospirillaceae</taxon>
        <taxon>Motiliproteus</taxon>
    </lineage>
</organism>
<dbReference type="Pfam" id="PF03899">
    <property type="entry name" value="ATP-synt_I"/>
    <property type="match status" value="1"/>
</dbReference>
<comment type="subcellular location">
    <subcellularLocation>
        <location evidence="1">Cell membrane</location>
        <topology evidence="1">Multi-pass membrane protein</topology>
    </subcellularLocation>
</comment>
<keyword evidence="3 6" id="KW-0812">Transmembrane</keyword>
<comment type="caution">
    <text evidence="7">The sequence shown here is derived from an EMBL/GenBank/DDBJ whole genome shotgun (WGS) entry which is preliminary data.</text>
</comment>
<dbReference type="AlphaFoldDB" id="A0A369WAI7"/>
<keyword evidence="8" id="KW-1185">Reference proteome</keyword>
<feature type="transmembrane region" description="Helical" evidence="6">
    <location>
        <begin position="146"/>
        <end position="165"/>
    </location>
</feature>
<evidence type="ECO:0000256" key="1">
    <source>
        <dbReference type="ARBA" id="ARBA00004651"/>
    </source>
</evidence>
<evidence type="ECO:0000256" key="6">
    <source>
        <dbReference type="SAM" id="Phobius"/>
    </source>
</evidence>
<keyword evidence="4 6" id="KW-1133">Transmembrane helix</keyword>
<keyword evidence="5 6" id="KW-0472">Membrane</keyword>
<dbReference type="Proteomes" id="UP000253769">
    <property type="component" value="Unassembled WGS sequence"/>
</dbReference>
<evidence type="ECO:0000256" key="3">
    <source>
        <dbReference type="ARBA" id="ARBA00022692"/>
    </source>
</evidence>
<gene>
    <name evidence="7" type="ORF">DV711_14475</name>
</gene>
<sequence length="173" mass="19162">MVVEAPTLSPYNPQSVRGGESLQRRLFGAGSIPVGQANNPNNKGLTTQKQRTQIRALMLSQIVLTLIASAIIWLSAGTVAGYSALLGGLIYLIPFMYQAQRVLKADPRTGLRQSVRELYKSEIWKMALTMVLFGSVFSLVRPLEPFSLFGVFILMQLISWLAPLIQNQKLLKN</sequence>
<accession>A0A369WAI7</accession>
<feature type="transmembrane region" description="Helical" evidence="6">
    <location>
        <begin position="56"/>
        <end position="76"/>
    </location>
</feature>
<evidence type="ECO:0000313" key="7">
    <source>
        <dbReference type="EMBL" id="RDE18822.1"/>
    </source>
</evidence>
<evidence type="ECO:0000256" key="2">
    <source>
        <dbReference type="ARBA" id="ARBA00022475"/>
    </source>
</evidence>